<proteinExistence type="predicted"/>
<name>A0ABD3QEI7_9STRA</name>
<dbReference type="PANTHER" id="PTHR36220">
    <property type="entry name" value="UNNAMED PRODUCT"/>
    <property type="match status" value="1"/>
</dbReference>
<sequence length="472" mass="50470">MLPFSITLSRFVFFAFLTSHGCVFGYDGVGDNHGVVHGSIRETNAATVKPMITKLVHPVAGNELVHIQRKISSGESYKDMKDGIHDRRLEVWTQRGFDIDGEAAADGFGSSVSVSYDGRIIAIGAPLNDAGVVNVNNNRGHVRVYSWNNTNYVQRGADINGEAANDRFGTSVSISYDGNTFAAGAPRNNGIAINNTNTGHVRVFTWNNSHYVQRGSDIDGEADFDFSGTSLSISGDGLLLAIGAPLNDGNGSNSGHVRVYIWNGTAHVQRGIDIDGEAANDLFGTSVSLSYAGDVLAVGAPFNDPGGNNNRGHVRVFTWNNSHYVQRGSDIDGVANTERSGTSTSISGDGLVLAIGAPFNDGNGTNSGHVRVYIWNSTTNTYVKRGNDLKGKAAFEEFGTSVSLSYRGYALTVGAPINGTDVKGRVRVYTWDGMQYIQKGRDILGGANGGLIWKVSFTISHWPSRGNRGTCE</sequence>
<feature type="chain" id="PRO_5044852712" evidence="5">
    <location>
        <begin position="26"/>
        <end position="472"/>
    </location>
</feature>
<reference evidence="6 7" key="1">
    <citation type="submission" date="2024-10" db="EMBL/GenBank/DDBJ databases">
        <title>Updated reference genomes for cyclostephanoid diatoms.</title>
        <authorList>
            <person name="Roberts W.R."/>
            <person name="Alverson A.J."/>
        </authorList>
    </citation>
    <scope>NUCLEOTIDE SEQUENCE [LARGE SCALE GENOMIC DNA]</scope>
    <source>
        <strain evidence="6 7">AJA276-08</strain>
    </source>
</reference>
<evidence type="ECO:0000256" key="5">
    <source>
        <dbReference type="SAM" id="SignalP"/>
    </source>
</evidence>
<dbReference type="PROSITE" id="PS51470">
    <property type="entry name" value="FG_GAP"/>
    <property type="match status" value="1"/>
</dbReference>
<keyword evidence="7" id="KW-1185">Reference proteome</keyword>
<evidence type="ECO:0000256" key="2">
    <source>
        <dbReference type="ARBA" id="ARBA00022737"/>
    </source>
</evidence>
<dbReference type="Pfam" id="PF14312">
    <property type="entry name" value="FG-GAP_2"/>
    <property type="match status" value="2"/>
</dbReference>
<accession>A0ABD3QEI7</accession>
<dbReference type="EMBL" id="JALLAZ020000296">
    <property type="protein sequence ID" value="KAL3798497.1"/>
    <property type="molecule type" value="Genomic_DNA"/>
</dbReference>
<comment type="caution">
    <text evidence="6">The sequence shown here is derived from an EMBL/GenBank/DDBJ whole genome shotgun (WGS) entry which is preliminary data.</text>
</comment>
<feature type="repeat" description="FG-GAP" evidence="4">
    <location>
        <begin position="154"/>
        <end position="213"/>
    </location>
</feature>
<gene>
    <name evidence="6" type="ORF">ACHAW5_007385</name>
</gene>
<keyword evidence="1 5" id="KW-0732">Signal</keyword>
<dbReference type="AlphaFoldDB" id="A0ABD3QEI7"/>
<dbReference type="PANTHER" id="PTHR36220:SF1">
    <property type="entry name" value="GAMMA TUBULIN COMPLEX COMPONENT C-TERMINAL DOMAIN-CONTAINING PROTEIN"/>
    <property type="match status" value="1"/>
</dbReference>
<dbReference type="Gene3D" id="2.130.10.130">
    <property type="entry name" value="Integrin alpha, N-terminal"/>
    <property type="match status" value="2"/>
</dbReference>
<evidence type="ECO:0000256" key="3">
    <source>
        <dbReference type="ARBA" id="ARBA00023180"/>
    </source>
</evidence>
<evidence type="ECO:0000313" key="6">
    <source>
        <dbReference type="EMBL" id="KAL3798497.1"/>
    </source>
</evidence>
<organism evidence="6 7">
    <name type="scientific">Stephanodiscus triporus</name>
    <dbReference type="NCBI Taxonomy" id="2934178"/>
    <lineage>
        <taxon>Eukaryota</taxon>
        <taxon>Sar</taxon>
        <taxon>Stramenopiles</taxon>
        <taxon>Ochrophyta</taxon>
        <taxon>Bacillariophyta</taxon>
        <taxon>Coscinodiscophyceae</taxon>
        <taxon>Thalassiosirophycidae</taxon>
        <taxon>Stephanodiscales</taxon>
        <taxon>Stephanodiscaceae</taxon>
        <taxon>Stephanodiscus</taxon>
    </lineage>
</organism>
<protein>
    <submittedName>
        <fullName evidence="6">Uncharacterized protein</fullName>
    </submittedName>
</protein>
<feature type="signal peptide" evidence="5">
    <location>
        <begin position="1"/>
        <end position="25"/>
    </location>
</feature>
<dbReference type="InterPro" id="IPR028994">
    <property type="entry name" value="Integrin_alpha_N"/>
</dbReference>
<keyword evidence="2" id="KW-0677">Repeat</keyword>
<dbReference type="InterPro" id="IPR013519">
    <property type="entry name" value="Int_alpha_beta-p"/>
</dbReference>
<keyword evidence="3" id="KW-0325">Glycoprotein</keyword>
<evidence type="ECO:0000256" key="1">
    <source>
        <dbReference type="ARBA" id="ARBA00022729"/>
    </source>
</evidence>
<dbReference type="InterPro" id="IPR013517">
    <property type="entry name" value="FG-GAP"/>
</dbReference>
<evidence type="ECO:0000256" key="4">
    <source>
        <dbReference type="PROSITE-ProRule" id="PRU00803"/>
    </source>
</evidence>
<evidence type="ECO:0000313" key="7">
    <source>
        <dbReference type="Proteomes" id="UP001530315"/>
    </source>
</evidence>
<dbReference type="SUPFAM" id="SSF69322">
    <property type="entry name" value="Tricorn protease domain 2"/>
    <property type="match status" value="1"/>
</dbReference>
<dbReference type="Proteomes" id="UP001530315">
    <property type="component" value="Unassembled WGS sequence"/>
</dbReference>
<dbReference type="SMART" id="SM00191">
    <property type="entry name" value="Int_alpha"/>
    <property type="match status" value="5"/>
</dbReference>